<sequence length="57" mass="6397">MSISCPKTALQRVVLTRSRANNDEGCSVRGFPSPKAIRLATPNRNFFNLMLHCKCMN</sequence>
<reference evidence="1 2" key="1">
    <citation type="submission" date="2014-04" db="EMBL/GenBank/DDBJ databases">
        <title>Evolutionary Origins and Diversification of the Mycorrhizal Mutualists.</title>
        <authorList>
            <consortium name="DOE Joint Genome Institute"/>
            <consortium name="Mycorrhizal Genomics Consortium"/>
            <person name="Kohler A."/>
            <person name="Kuo A."/>
            <person name="Nagy L.G."/>
            <person name="Floudas D."/>
            <person name="Copeland A."/>
            <person name="Barry K.W."/>
            <person name="Cichocki N."/>
            <person name="Veneault-Fourrey C."/>
            <person name="LaButti K."/>
            <person name="Lindquist E.A."/>
            <person name="Lipzen A."/>
            <person name="Lundell T."/>
            <person name="Morin E."/>
            <person name="Murat C."/>
            <person name="Riley R."/>
            <person name="Ohm R."/>
            <person name="Sun H."/>
            <person name="Tunlid A."/>
            <person name="Henrissat B."/>
            <person name="Grigoriev I.V."/>
            <person name="Hibbett D.S."/>
            <person name="Martin F."/>
        </authorList>
    </citation>
    <scope>NUCLEOTIDE SEQUENCE [LARGE SCALE GENOMIC DNA]</scope>
    <source>
        <strain evidence="1 2">Koide BX008</strain>
    </source>
</reference>
<dbReference type="AlphaFoldDB" id="A0A0C2SCW5"/>
<accession>A0A0C2SCW5</accession>
<dbReference type="HOGENOM" id="CLU_2996122_0_0_1"/>
<gene>
    <name evidence="1" type="ORF">M378DRAFT_167640</name>
</gene>
<name>A0A0C2SCW5_AMAMK</name>
<keyword evidence="2" id="KW-1185">Reference proteome</keyword>
<dbReference type="InParanoid" id="A0A0C2SCW5"/>
<dbReference type="Proteomes" id="UP000054549">
    <property type="component" value="Unassembled WGS sequence"/>
</dbReference>
<organism evidence="1 2">
    <name type="scientific">Amanita muscaria (strain Koide BX008)</name>
    <dbReference type="NCBI Taxonomy" id="946122"/>
    <lineage>
        <taxon>Eukaryota</taxon>
        <taxon>Fungi</taxon>
        <taxon>Dikarya</taxon>
        <taxon>Basidiomycota</taxon>
        <taxon>Agaricomycotina</taxon>
        <taxon>Agaricomycetes</taxon>
        <taxon>Agaricomycetidae</taxon>
        <taxon>Agaricales</taxon>
        <taxon>Pluteineae</taxon>
        <taxon>Amanitaceae</taxon>
        <taxon>Amanita</taxon>
    </lineage>
</organism>
<evidence type="ECO:0000313" key="1">
    <source>
        <dbReference type="EMBL" id="KIL60825.1"/>
    </source>
</evidence>
<protein>
    <submittedName>
        <fullName evidence="1">Uncharacterized protein</fullName>
    </submittedName>
</protein>
<proteinExistence type="predicted"/>
<evidence type="ECO:0000313" key="2">
    <source>
        <dbReference type="Proteomes" id="UP000054549"/>
    </source>
</evidence>
<dbReference type="EMBL" id="KN818292">
    <property type="protein sequence ID" value="KIL60825.1"/>
    <property type="molecule type" value="Genomic_DNA"/>
</dbReference>